<proteinExistence type="predicted"/>
<evidence type="ECO:0000256" key="4">
    <source>
        <dbReference type="ARBA" id="ARBA00022989"/>
    </source>
</evidence>
<name>A0A812QFQ3_9DINO</name>
<evidence type="ECO:0000256" key="5">
    <source>
        <dbReference type="ARBA" id="ARBA00023136"/>
    </source>
</evidence>
<dbReference type="Gene3D" id="1.20.1250.20">
    <property type="entry name" value="MFS general substrate transporter like domains"/>
    <property type="match status" value="1"/>
</dbReference>
<feature type="domain" description="Major facilitator superfamily (MFS) profile" evidence="7">
    <location>
        <begin position="1"/>
        <end position="154"/>
    </location>
</feature>
<evidence type="ECO:0000256" key="6">
    <source>
        <dbReference type="SAM" id="Phobius"/>
    </source>
</evidence>
<dbReference type="AlphaFoldDB" id="A0A812QFQ3"/>
<keyword evidence="9" id="KW-1185">Reference proteome</keyword>
<keyword evidence="2" id="KW-0813">Transport</keyword>
<protein>
    <submittedName>
        <fullName evidence="8">GlcP protein</fullName>
    </submittedName>
</protein>
<feature type="transmembrane region" description="Helical" evidence="6">
    <location>
        <begin position="78"/>
        <end position="95"/>
    </location>
</feature>
<feature type="transmembrane region" description="Helical" evidence="6">
    <location>
        <begin position="39"/>
        <end position="58"/>
    </location>
</feature>
<dbReference type="OrthoDB" id="6612291at2759"/>
<dbReference type="PANTHER" id="PTHR23511">
    <property type="entry name" value="SYNAPTIC VESICLE GLYCOPROTEIN 2"/>
    <property type="match status" value="1"/>
</dbReference>
<evidence type="ECO:0000256" key="2">
    <source>
        <dbReference type="ARBA" id="ARBA00022448"/>
    </source>
</evidence>
<dbReference type="GO" id="GO:0016020">
    <property type="term" value="C:membrane"/>
    <property type="evidence" value="ECO:0007669"/>
    <property type="project" value="UniProtKB-SubCell"/>
</dbReference>
<accession>A0A812QFQ3</accession>
<dbReference type="PROSITE" id="PS00216">
    <property type="entry name" value="SUGAR_TRANSPORT_1"/>
    <property type="match status" value="1"/>
</dbReference>
<gene>
    <name evidence="8" type="primary">glcP</name>
    <name evidence="8" type="ORF">SNAT2548_LOCUS21060</name>
</gene>
<evidence type="ECO:0000259" key="7">
    <source>
        <dbReference type="PROSITE" id="PS50850"/>
    </source>
</evidence>
<keyword evidence="4 6" id="KW-1133">Transmembrane helix</keyword>
<keyword evidence="5 6" id="KW-0472">Membrane</keyword>
<comment type="caution">
    <text evidence="8">The sequence shown here is derived from an EMBL/GenBank/DDBJ whole genome shotgun (WGS) entry which is preliminary data.</text>
</comment>
<dbReference type="GO" id="GO:0022857">
    <property type="term" value="F:transmembrane transporter activity"/>
    <property type="evidence" value="ECO:0007669"/>
    <property type="project" value="InterPro"/>
</dbReference>
<evidence type="ECO:0000313" key="8">
    <source>
        <dbReference type="EMBL" id="CAE7386139.1"/>
    </source>
</evidence>
<keyword evidence="3 6" id="KW-0812">Transmembrane</keyword>
<dbReference type="InterPro" id="IPR020846">
    <property type="entry name" value="MFS_dom"/>
</dbReference>
<reference evidence="8" key="1">
    <citation type="submission" date="2021-02" db="EMBL/GenBank/DDBJ databases">
        <authorList>
            <person name="Dougan E. K."/>
            <person name="Rhodes N."/>
            <person name="Thang M."/>
            <person name="Chan C."/>
        </authorList>
    </citation>
    <scope>NUCLEOTIDE SEQUENCE</scope>
</reference>
<dbReference type="PANTHER" id="PTHR23511:SF5">
    <property type="entry name" value="MAJOR FACILITATOR-TYPE TRANSPORTER HXNZ-RELATED"/>
    <property type="match status" value="1"/>
</dbReference>
<comment type="subcellular location">
    <subcellularLocation>
        <location evidence="1">Membrane</location>
        <topology evidence="1">Multi-pass membrane protein</topology>
    </subcellularLocation>
</comment>
<sequence length="154" mass="16864">MGGPAADAYGRRLAVLLAYFGLVVCGLCSAISVGPMSMLVARFFFGLFYGFGMGPSLTLQVEICPKAWRGHMVNVNNFFFTLGEVYAAWLLWAFLKDLKQTSDEESWRYVTALAVSVGLRPQAQASVDGFWPGKIFQGTVLEKTAHRLAQPSDA</sequence>
<organism evidence="8 9">
    <name type="scientific">Symbiodinium natans</name>
    <dbReference type="NCBI Taxonomy" id="878477"/>
    <lineage>
        <taxon>Eukaryota</taxon>
        <taxon>Sar</taxon>
        <taxon>Alveolata</taxon>
        <taxon>Dinophyceae</taxon>
        <taxon>Suessiales</taxon>
        <taxon>Symbiodiniaceae</taxon>
        <taxon>Symbiodinium</taxon>
    </lineage>
</organism>
<dbReference type="SUPFAM" id="SSF103473">
    <property type="entry name" value="MFS general substrate transporter"/>
    <property type="match status" value="1"/>
</dbReference>
<feature type="transmembrane region" description="Helical" evidence="6">
    <location>
        <begin position="12"/>
        <end position="32"/>
    </location>
</feature>
<dbReference type="InterPro" id="IPR005829">
    <property type="entry name" value="Sugar_transporter_CS"/>
</dbReference>
<dbReference type="InterPro" id="IPR036259">
    <property type="entry name" value="MFS_trans_sf"/>
</dbReference>
<evidence type="ECO:0000313" key="9">
    <source>
        <dbReference type="Proteomes" id="UP000604046"/>
    </source>
</evidence>
<dbReference type="EMBL" id="CAJNDS010002234">
    <property type="protein sequence ID" value="CAE7386139.1"/>
    <property type="molecule type" value="Genomic_DNA"/>
</dbReference>
<dbReference type="Pfam" id="PF00083">
    <property type="entry name" value="Sugar_tr"/>
    <property type="match status" value="1"/>
</dbReference>
<dbReference type="Proteomes" id="UP000604046">
    <property type="component" value="Unassembled WGS sequence"/>
</dbReference>
<dbReference type="InterPro" id="IPR005828">
    <property type="entry name" value="MFS_sugar_transport-like"/>
</dbReference>
<dbReference type="PROSITE" id="PS50850">
    <property type="entry name" value="MFS"/>
    <property type="match status" value="1"/>
</dbReference>
<dbReference type="PROSITE" id="PS00217">
    <property type="entry name" value="SUGAR_TRANSPORT_2"/>
    <property type="match status" value="1"/>
</dbReference>
<evidence type="ECO:0000256" key="1">
    <source>
        <dbReference type="ARBA" id="ARBA00004141"/>
    </source>
</evidence>
<evidence type="ECO:0000256" key="3">
    <source>
        <dbReference type="ARBA" id="ARBA00022692"/>
    </source>
</evidence>